<feature type="transmembrane region" description="Helical" evidence="1">
    <location>
        <begin position="72"/>
        <end position="95"/>
    </location>
</feature>
<evidence type="ECO:0000313" key="2">
    <source>
        <dbReference type="EMBL" id="OHU07661.1"/>
    </source>
</evidence>
<gene>
    <name evidence="2" type="ORF">BKG61_03895</name>
</gene>
<feature type="transmembrane region" description="Helical" evidence="1">
    <location>
        <begin position="102"/>
        <end position="122"/>
    </location>
</feature>
<dbReference type="AlphaFoldDB" id="A0A1Q9WCU4"/>
<evidence type="ECO:0008006" key="4">
    <source>
        <dbReference type="Google" id="ProtNLM"/>
    </source>
</evidence>
<accession>A0A1Q9WCU4</accession>
<keyword evidence="1" id="KW-0812">Transmembrane</keyword>
<dbReference type="OrthoDB" id="5966662at2"/>
<dbReference type="EMBL" id="MLHV01000002">
    <property type="protein sequence ID" value="OHU07661.1"/>
    <property type="molecule type" value="Genomic_DNA"/>
</dbReference>
<comment type="caution">
    <text evidence="2">The sequence shown here is derived from an EMBL/GenBank/DDBJ whole genome shotgun (WGS) entry which is preliminary data.</text>
</comment>
<keyword evidence="1" id="KW-0472">Membrane</keyword>
<dbReference type="STRING" id="1908205.BKG60_11610"/>
<reference evidence="2 3" key="1">
    <citation type="submission" date="2016-10" db="EMBL/GenBank/DDBJ databases">
        <title>Evaluation of Human, Animal and Environmental Mycobacterium chelonae Isolates by Core Genome Phylogenomic Analysis, Targeted Gene Comparison, and Anti-microbial Susceptibility Patterns: A Tale of Mistaken Identities.</title>
        <authorList>
            <person name="Fogelson S.B."/>
            <person name="Camus A.C."/>
            <person name="Lorenz W."/>
            <person name="Vasireddy R."/>
            <person name="Vasireddy S."/>
            <person name="Smith T."/>
            <person name="Brown-Elliott B.A."/>
            <person name="Wallace R.J.Jr."/>
            <person name="Hasan N.A."/>
            <person name="Reischl U."/>
            <person name="Sanchez S."/>
        </authorList>
    </citation>
    <scope>NUCLEOTIDE SEQUENCE [LARGE SCALE GENOMIC DNA]</scope>
    <source>
        <strain evidence="2 3">24999</strain>
    </source>
</reference>
<name>A0A1Q9WCU4_9MYCO</name>
<organism evidence="2 3">
    <name type="scientific">Mycobacterium syngnathidarum</name>
    <dbReference type="NCBI Taxonomy" id="1908205"/>
    <lineage>
        <taxon>Bacteria</taxon>
        <taxon>Bacillati</taxon>
        <taxon>Actinomycetota</taxon>
        <taxon>Actinomycetes</taxon>
        <taxon>Mycobacteriales</taxon>
        <taxon>Mycobacteriaceae</taxon>
        <taxon>Mycobacterium</taxon>
    </lineage>
</organism>
<accession>A0A1S1KMY9</accession>
<dbReference type="Pfam" id="PF10825">
    <property type="entry name" value="DUF2752"/>
    <property type="match status" value="1"/>
</dbReference>
<protein>
    <recommendedName>
        <fullName evidence="4">DUF2752 domain-containing protein</fullName>
    </recommendedName>
</protein>
<keyword evidence="3" id="KW-1185">Reference proteome</keyword>
<feature type="transmembrane region" description="Helical" evidence="1">
    <location>
        <begin position="12"/>
        <end position="32"/>
    </location>
</feature>
<dbReference type="Proteomes" id="UP000179636">
    <property type="component" value="Unassembled WGS sequence"/>
</dbReference>
<evidence type="ECO:0000313" key="3">
    <source>
        <dbReference type="Proteomes" id="UP000179636"/>
    </source>
</evidence>
<keyword evidence="1" id="KW-1133">Transmembrane helix</keyword>
<proteinExistence type="predicted"/>
<dbReference type="RefSeq" id="WP_070943724.1">
    <property type="nucleotide sequence ID" value="NZ_MLCL01000033.1"/>
</dbReference>
<evidence type="ECO:0000256" key="1">
    <source>
        <dbReference type="SAM" id="Phobius"/>
    </source>
</evidence>
<sequence length="137" mass="14513">MERNGFVDTTAGRLSLVTTGGLGAGVLAYIGLADPHRPGFLFPACPFKTLTGWNCPACGGLRMTHDLLHGDVGAAIVDNVFALVGLPALAVWILVRWRLGKTLFPWPAVATIVVALVVWTVVRNLPGFPLVPTLTAQ</sequence>
<dbReference type="InterPro" id="IPR021215">
    <property type="entry name" value="DUF2752"/>
</dbReference>